<proteinExistence type="predicted"/>
<dbReference type="InterPro" id="IPR029035">
    <property type="entry name" value="DHS-like_NAD/FAD-binding_dom"/>
</dbReference>
<sequence>MSGVRELREKIDVPDEIKQAGLDGSLVLFVGAGVSMLLGLPSWHGLAASVLEELRTNKYLNYSEIEQLKNLDPKKQLSIAFLIAKQNKYRIETEKYLNKKNRNSAVYEHLNKIGSSCVTTNYDEFLEPKFVNKKDGSKTAPKANRVFDRERMYAKLLNEPGSVVHLHGCIQNADSMVITTKDYLEHYDSEKVQSFLGELFEKKTVLFLGYGLAEAEILETILRRGRVKGEKERKRFAIQGFFRSELPLYEKLSEYYENSFGVHLLGFIRDFENYDGLEEIIRSWADQIEIREPPLVEDLNFMNEVLGDEWT</sequence>
<organism evidence="1 2">
    <name type="scientific">Denitrobaculum tricleocarpae</name>
    <dbReference type="NCBI Taxonomy" id="2591009"/>
    <lineage>
        <taxon>Bacteria</taxon>
        <taxon>Pseudomonadati</taxon>
        <taxon>Pseudomonadota</taxon>
        <taxon>Alphaproteobacteria</taxon>
        <taxon>Rhodospirillales</taxon>
        <taxon>Rhodospirillaceae</taxon>
        <taxon>Denitrobaculum</taxon>
    </lineage>
</organism>
<dbReference type="SUPFAM" id="SSF52467">
    <property type="entry name" value="DHS-like NAD/FAD-binding domain"/>
    <property type="match status" value="1"/>
</dbReference>
<dbReference type="Pfam" id="PF13289">
    <property type="entry name" value="SIR2_2"/>
    <property type="match status" value="1"/>
</dbReference>
<dbReference type="RefSeq" id="WP_142899318.1">
    <property type="nucleotide sequence ID" value="NZ_ML660063.1"/>
</dbReference>
<keyword evidence="2" id="KW-1185">Reference proteome</keyword>
<gene>
    <name evidence="1" type="ORF">FKG95_25715</name>
</gene>
<evidence type="ECO:0000313" key="1">
    <source>
        <dbReference type="EMBL" id="TQV72471.1"/>
    </source>
</evidence>
<dbReference type="AlphaFoldDB" id="A0A545T5F8"/>
<comment type="caution">
    <text evidence="1">The sequence shown here is derived from an EMBL/GenBank/DDBJ whole genome shotgun (WGS) entry which is preliminary data.</text>
</comment>
<name>A0A545T5F8_9PROT</name>
<dbReference type="OrthoDB" id="7357874at2"/>
<dbReference type="Proteomes" id="UP000315252">
    <property type="component" value="Unassembled WGS sequence"/>
</dbReference>
<accession>A0A545T5F8</accession>
<protein>
    <submittedName>
        <fullName evidence="1">Uncharacterized protein</fullName>
    </submittedName>
</protein>
<evidence type="ECO:0000313" key="2">
    <source>
        <dbReference type="Proteomes" id="UP000315252"/>
    </source>
</evidence>
<reference evidence="1 2" key="1">
    <citation type="submission" date="2019-06" db="EMBL/GenBank/DDBJ databases">
        <title>Whole genome sequence for Rhodospirillaceae sp. R148.</title>
        <authorList>
            <person name="Wang G."/>
        </authorList>
    </citation>
    <scope>NUCLEOTIDE SEQUENCE [LARGE SCALE GENOMIC DNA]</scope>
    <source>
        <strain evidence="1 2">R148</strain>
    </source>
</reference>
<dbReference type="EMBL" id="VHSH01000012">
    <property type="protein sequence ID" value="TQV72471.1"/>
    <property type="molecule type" value="Genomic_DNA"/>
</dbReference>